<protein>
    <submittedName>
        <fullName evidence="1">Uncharacterized protein</fullName>
    </submittedName>
</protein>
<keyword evidence="2" id="KW-1185">Reference proteome</keyword>
<dbReference type="Proteomes" id="UP000534677">
    <property type="component" value="Unassembled WGS sequence"/>
</dbReference>
<reference evidence="1 2" key="1">
    <citation type="submission" date="2020-04" db="EMBL/GenBank/DDBJ databases">
        <title>Pseudomonas crami sp. nov., a novel proteolytic bacterial species isolated from cream.</title>
        <authorList>
            <person name="Hofmann K."/>
            <person name="Woller A."/>
            <person name="Huptas C."/>
            <person name="Wenning M."/>
            <person name="Scherer S."/>
            <person name="Doll E.V."/>
        </authorList>
    </citation>
    <scope>NUCLEOTIDE SEQUENCE [LARGE SCALE GENOMIC DNA]</scope>
    <source>
        <strain evidence="1 2">WS 5096</strain>
    </source>
</reference>
<comment type="caution">
    <text evidence="1">The sequence shown here is derived from an EMBL/GenBank/DDBJ whole genome shotgun (WGS) entry which is preliminary data.</text>
</comment>
<evidence type="ECO:0000313" key="2">
    <source>
        <dbReference type="Proteomes" id="UP000534677"/>
    </source>
</evidence>
<evidence type="ECO:0000313" key="1">
    <source>
        <dbReference type="EMBL" id="MBC2383801.1"/>
    </source>
</evidence>
<dbReference type="EMBL" id="JAAXCZ010000013">
    <property type="protein sequence ID" value="MBC2383801.1"/>
    <property type="molecule type" value="Genomic_DNA"/>
</dbReference>
<accession>A0ABR6TDE5</accession>
<gene>
    <name evidence="1" type="ORF">HF209_22930</name>
</gene>
<organism evidence="1 2">
    <name type="scientific">Pseudomonas cremoris</name>
    <dbReference type="NCBI Taxonomy" id="2724178"/>
    <lineage>
        <taxon>Bacteria</taxon>
        <taxon>Pseudomonadati</taxon>
        <taxon>Pseudomonadota</taxon>
        <taxon>Gammaproteobacteria</taxon>
        <taxon>Pseudomonadales</taxon>
        <taxon>Pseudomonadaceae</taxon>
        <taxon>Pseudomonas</taxon>
    </lineage>
</organism>
<sequence length="128" mass="14302">MKYDYPEYPSVAATVEPSRYMDAIEALHGVRQVFCDGETILLPEFEEQAIEMLRSRFNASTVYGQAKAFEFATKARKAGVPVELLRLGHAVHNCTGQDAEEMVRAAIEQPSVTLLSWTSLYLSSMLPN</sequence>
<dbReference type="RefSeq" id="WP_057977961.1">
    <property type="nucleotide sequence ID" value="NZ_JAAXCZ010000013.1"/>
</dbReference>
<proteinExistence type="predicted"/>
<name>A0ABR6TDE5_9PSED</name>